<gene>
    <name evidence="1" type="ORF">HW542_07110</name>
</gene>
<evidence type="ECO:0000313" key="1">
    <source>
        <dbReference type="EMBL" id="NVN46580.1"/>
    </source>
</evidence>
<comment type="caution">
    <text evidence="1">The sequence shown here is derived from an EMBL/GenBank/DDBJ whole genome shotgun (WGS) entry which is preliminary data.</text>
</comment>
<protein>
    <submittedName>
        <fullName evidence="1">Uncharacterized protein</fullName>
    </submittedName>
</protein>
<proteinExistence type="predicted"/>
<dbReference type="Proteomes" id="UP001516351">
    <property type="component" value="Unassembled WGS sequence"/>
</dbReference>
<organism evidence="1 2">
    <name type="scientific">Asaia spathodeae</name>
    <dbReference type="NCBI Taxonomy" id="657016"/>
    <lineage>
        <taxon>Bacteria</taxon>
        <taxon>Pseudomonadati</taxon>
        <taxon>Pseudomonadota</taxon>
        <taxon>Alphaproteobacteria</taxon>
        <taxon>Acetobacterales</taxon>
        <taxon>Acetobacteraceae</taxon>
        <taxon>Asaia</taxon>
    </lineage>
</organism>
<dbReference type="EMBL" id="JABXXV010000003">
    <property type="protein sequence ID" value="NVN46580.1"/>
    <property type="molecule type" value="Genomic_DNA"/>
</dbReference>
<accession>A0ABX2P4Y9</accession>
<sequence>MPPLFFSDIPHLRGGNVGYPGAGNFAEAVAAFSQSYAGQTKQDWKAFNEAIEKGNLPAARTEKH</sequence>
<evidence type="ECO:0000313" key="2">
    <source>
        <dbReference type="Proteomes" id="UP001516351"/>
    </source>
</evidence>
<reference evidence="1 2" key="1">
    <citation type="submission" date="2020-06" db="EMBL/GenBank/DDBJ databases">
        <title>Synonyms of Asaia species.</title>
        <authorList>
            <person name="Sombolestani A."/>
        </authorList>
    </citation>
    <scope>NUCLEOTIDE SEQUENCE [LARGE SCALE GENOMIC DNA]</scope>
    <source>
        <strain evidence="1 2">LMG 27047</strain>
    </source>
</reference>
<keyword evidence="2" id="KW-1185">Reference proteome</keyword>
<name>A0ABX2P4Y9_9PROT</name>
<dbReference type="RefSeq" id="WP_332337787.1">
    <property type="nucleotide sequence ID" value="NZ_JABXXV010000003.1"/>
</dbReference>